<name>A0A388K7J5_CHABU</name>
<protein>
    <submittedName>
        <fullName evidence="2">Uncharacterized protein</fullName>
    </submittedName>
</protein>
<keyword evidence="3" id="KW-1185">Reference proteome</keyword>
<feature type="compositionally biased region" description="Polar residues" evidence="1">
    <location>
        <begin position="89"/>
        <end position="100"/>
    </location>
</feature>
<feature type="compositionally biased region" description="Polar residues" evidence="1">
    <location>
        <begin position="56"/>
        <end position="68"/>
    </location>
</feature>
<feature type="region of interest" description="Disordered" evidence="1">
    <location>
        <begin position="168"/>
        <end position="192"/>
    </location>
</feature>
<dbReference type="Gramene" id="GBG66018">
    <property type="protein sequence ID" value="GBG66018"/>
    <property type="gene ID" value="CBR_g54998"/>
</dbReference>
<evidence type="ECO:0000313" key="3">
    <source>
        <dbReference type="Proteomes" id="UP000265515"/>
    </source>
</evidence>
<organism evidence="2 3">
    <name type="scientific">Chara braunii</name>
    <name type="common">Braun's stonewort</name>
    <dbReference type="NCBI Taxonomy" id="69332"/>
    <lineage>
        <taxon>Eukaryota</taxon>
        <taxon>Viridiplantae</taxon>
        <taxon>Streptophyta</taxon>
        <taxon>Charophyceae</taxon>
        <taxon>Charales</taxon>
        <taxon>Characeae</taxon>
        <taxon>Chara</taxon>
    </lineage>
</organism>
<evidence type="ECO:0000256" key="1">
    <source>
        <dbReference type="SAM" id="MobiDB-lite"/>
    </source>
</evidence>
<dbReference type="EMBL" id="BFEA01000068">
    <property type="protein sequence ID" value="GBG66018.1"/>
    <property type="molecule type" value="Genomic_DNA"/>
</dbReference>
<comment type="caution">
    <text evidence="2">The sequence shown here is derived from an EMBL/GenBank/DDBJ whole genome shotgun (WGS) entry which is preliminary data.</text>
</comment>
<dbReference type="AlphaFoldDB" id="A0A388K7J5"/>
<evidence type="ECO:0000313" key="2">
    <source>
        <dbReference type="EMBL" id="GBG66018.1"/>
    </source>
</evidence>
<feature type="compositionally biased region" description="Polar residues" evidence="1">
    <location>
        <begin position="180"/>
        <end position="192"/>
    </location>
</feature>
<proteinExistence type="predicted"/>
<sequence>MLWANLMEQRKAKQVSLGFEKALWEAMEWQLNRPSIKCDNTLASENLPGNAEGPSADTSPTQPASGKSGSDGRATEDSNSAAKTRRTNTGKARMDNTTSGGAVLGRAMEDATRSYSEGMDKAATTLSKATSKAGSTIAVKIGDVADAMRGGNTFLEMLVGVLVRRGGGGSNGAHGRADTDPSSCYHSSITGH</sequence>
<gene>
    <name evidence="2" type="ORF">CBR_g54998</name>
</gene>
<accession>A0A388K7J5</accession>
<reference evidence="2 3" key="1">
    <citation type="journal article" date="2018" name="Cell">
        <title>The Chara Genome: Secondary Complexity and Implications for Plant Terrestrialization.</title>
        <authorList>
            <person name="Nishiyama T."/>
            <person name="Sakayama H."/>
            <person name="Vries J.D."/>
            <person name="Buschmann H."/>
            <person name="Saint-Marcoux D."/>
            <person name="Ullrich K.K."/>
            <person name="Haas F.B."/>
            <person name="Vanderstraeten L."/>
            <person name="Becker D."/>
            <person name="Lang D."/>
            <person name="Vosolsobe S."/>
            <person name="Rombauts S."/>
            <person name="Wilhelmsson P.K.I."/>
            <person name="Janitza P."/>
            <person name="Kern R."/>
            <person name="Heyl A."/>
            <person name="Rumpler F."/>
            <person name="Villalobos L.I.A.C."/>
            <person name="Clay J.M."/>
            <person name="Skokan R."/>
            <person name="Toyoda A."/>
            <person name="Suzuki Y."/>
            <person name="Kagoshima H."/>
            <person name="Schijlen E."/>
            <person name="Tajeshwar N."/>
            <person name="Catarino B."/>
            <person name="Hetherington A.J."/>
            <person name="Saltykova A."/>
            <person name="Bonnot C."/>
            <person name="Breuninger H."/>
            <person name="Symeonidi A."/>
            <person name="Radhakrishnan G.V."/>
            <person name="Van Nieuwerburgh F."/>
            <person name="Deforce D."/>
            <person name="Chang C."/>
            <person name="Karol K.G."/>
            <person name="Hedrich R."/>
            <person name="Ulvskov P."/>
            <person name="Glockner G."/>
            <person name="Delwiche C.F."/>
            <person name="Petrasek J."/>
            <person name="Van de Peer Y."/>
            <person name="Friml J."/>
            <person name="Beilby M."/>
            <person name="Dolan L."/>
            <person name="Kohara Y."/>
            <person name="Sugano S."/>
            <person name="Fujiyama A."/>
            <person name="Delaux P.-M."/>
            <person name="Quint M."/>
            <person name="TheiBen G."/>
            <person name="Hagemann M."/>
            <person name="Harholt J."/>
            <person name="Dunand C."/>
            <person name="Zachgo S."/>
            <person name="Langdale J."/>
            <person name="Maumus F."/>
            <person name="Straeten D.V.D."/>
            <person name="Gould S.B."/>
            <person name="Rensing S.A."/>
        </authorList>
    </citation>
    <scope>NUCLEOTIDE SEQUENCE [LARGE SCALE GENOMIC DNA]</scope>
    <source>
        <strain evidence="2 3">S276</strain>
    </source>
</reference>
<dbReference type="Proteomes" id="UP000265515">
    <property type="component" value="Unassembled WGS sequence"/>
</dbReference>
<feature type="region of interest" description="Disordered" evidence="1">
    <location>
        <begin position="40"/>
        <end position="100"/>
    </location>
</feature>